<dbReference type="InterPro" id="IPR045214">
    <property type="entry name" value="Surf1/Surf4"/>
</dbReference>
<dbReference type="Proteomes" id="UP000028631">
    <property type="component" value="Unassembled WGS sequence"/>
</dbReference>
<evidence type="ECO:0000256" key="6">
    <source>
        <dbReference type="RuleBase" id="RU363076"/>
    </source>
</evidence>
<evidence type="ECO:0000313" key="8">
    <source>
        <dbReference type="Proteomes" id="UP000028631"/>
    </source>
</evidence>
<evidence type="ECO:0000256" key="5">
    <source>
        <dbReference type="ARBA" id="ARBA00023136"/>
    </source>
</evidence>
<sequence>MKRFAPGVLPSLLVLVLLPLLISLGFWQLGRGEEKRVMLAHYAERRAEQPVQIDQLVIGDDMAYRRVQLRGHFDPEHALLLDNSTRDGKAGVELIQPFEDQASGVWAWVNRGWLPWPDRRVPPVFDTPKQALSLQAWVYVLPGTFQLQADAANAHWPRLVTAVEPAKLWAELGRDGFPQELRMESGLAAYRIDWPIVAMGPEKHLGYAVQWFSMATALLGLYLYLGWHQAKNNKKALEERHGNGHQPKPHV</sequence>
<dbReference type="CDD" id="cd06662">
    <property type="entry name" value="SURF1"/>
    <property type="match status" value="1"/>
</dbReference>
<dbReference type="AlphaFoldDB" id="A0A085VM60"/>
<name>A0A085VM60_PSESX</name>
<evidence type="ECO:0000256" key="1">
    <source>
        <dbReference type="ARBA" id="ARBA00004370"/>
    </source>
</evidence>
<keyword evidence="5 6" id="KW-0472">Membrane</keyword>
<dbReference type="OrthoDB" id="9789940at2"/>
<evidence type="ECO:0000256" key="3">
    <source>
        <dbReference type="ARBA" id="ARBA00022692"/>
    </source>
</evidence>
<evidence type="ECO:0000256" key="4">
    <source>
        <dbReference type="ARBA" id="ARBA00022989"/>
    </source>
</evidence>
<comment type="caution">
    <text evidence="7">The sequence shown here is derived from an EMBL/GenBank/DDBJ whole genome shotgun (WGS) entry which is preliminary data.</text>
</comment>
<accession>A0A085VM60</accession>
<evidence type="ECO:0000256" key="2">
    <source>
        <dbReference type="ARBA" id="ARBA00007165"/>
    </source>
</evidence>
<keyword evidence="4 6" id="KW-1133">Transmembrane helix</keyword>
<protein>
    <recommendedName>
        <fullName evidence="6">SURF1-like protein</fullName>
    </recommendedName>
</protein>
<evidence type="ECO:0000313" key="7">
    <source>
        <dbReference type="EMBL" id="KFE56523.1"/>
    </source>
</evidence>
<keyword evidence="3 6" id="KW-0812">Transmembrane</keyword>
<gene>
    <name evidence="7" type="ORF">IV01_08515</name>
</gene>
<dbReference type="GO" id="GO:0005886">
    <property type="term" value="C:plasma membrane"/>
    <property type="evidence" value="ECO:0007669"/>
    <property type="project" value="UniProtKB-SubCell"/>
</dbReference>
<keyword evidence="6" id="KW-1003">Cell membrane</keyword>
<organism evidence="7 8">
    <name type="scientific">Pseudomonas syringae</name>
    <dbReference type="NCBI Taxonomy" id="317"/>
    <lineage>
        <taxon>Bacteria</taxon>
        <taxon>Pseudomonadati</taxon>
        <taxon>Pseudomonadota</taxon>
        <taxon>Gammaproteobacteria</taxon>
        <taxon>Pseudomonadales</taxon>
        <taxon>Pseudomonadaceae</taxon>
        <taxon>Pseudomonas</taxon>
    </lineage>
</organism>
<comment type="subcellular location">
    <subcellularLocation>
        <location evidence="6">Cell membrane</location>
        <topology evidence="6">Multi-pass membrane protein</topology>
    </subcellularLocation>
    <subcellularLocation>
        <location evidence="1">Membrane</location>
    </subcellularLocation>
</comment>
<dbReference type="PANTHER" id="PTHR23427">
    <property type="entry name" value="SURFEIT LOCUS PROTEIN"/>
    <property type="match status" value="1"/>
</dbReference>
<proteinExistence type="inferred from homology"/>
<keyword evidence="8" id="KW-1185">Reference proteome</keyword>
<dbReference type="PANTHER" id="PTHR23427:SF2">
    <property type="entry name" value="SURFEIT LOCUS PROTEIN 1"/>
    <property type="match status" value="1"/>
</dbReference>
<dbReference type="PATRIC" id="fig|317.175.peg.1765"/>
<feature type="transmembrane region" description="Helical" evidence="6">
    <location>
        <begin position="205"/>
        <end position="225"/>
    </location>
</feature>
<dbReference type="RefSeq" id="WP_032627669.1">
    <property type="nucleotide sequence ID" value="NZ_JPQU01000026.1"/>
</dbReference>
<dbReference type="PROSITE" id="PS50895">
    <property type="entry name" value="SURF1"/>
    <property type="match status" value="1"/>
</dbReference>
<comment type="caution">
    <text evidence="6">Lacks conserved residue(s) required for the propagation of feature annotation.</text>
</comment>
<comment type="similarity">
    <text evidence="2 6">Belongs to the SURF1 family.</text>
</comment>
<dbReference type="EMBL" id="JPQU01000026">
    <property type="protein sequence ID" value="KFE56523.1"/>
    <property type="molecule type" value="Genomic_DNA"/>
</dbReference>
<reference evidence="7 8" key="1">
    <citation type="submission" date="2014-07" db="EMBL/GenBank/DDBJ databases">
        <title>Draft Genome Sequences of Environmental Pseudomonas syringae strains.</title>
        <authorList>
            <person name="Baltrus D.A."/>
            <person name="Berge O."/>
            <person name="Morris C."/>
        </authorList>
    </citation>
    <scope>NUCLEOTIDE SEQUENCE [LARGE SCALE GENOMIC DNA]</scope>
    <source>
        <strain evidence="7 8">GAW0119</strain>
    </source>
</reference>
<dbReference type="InterPro" id="IPR002994">
    <property type="entry name" value="Surf1/Shy1"/>
</dbReference>
<dbReference type="Pfam" id="PF02104">
    <property type="entry name" value="SURF1"/>
    <property type="match status" value="1"/>
</dbReference>